<proteinExistence type="predicted"/>
<feature type="compositionally biased region" description="Low complexity" evidence="1">
    <location>
        <begin position="125"/>
        <end position="155"/>
    </location>
</feature>
<dbReference type="SUPFAM" id="SSF88713">
    <property type="entry name" value="Glycoside hydrolase/deacetylase"/>
    <property type="match status" value="1"/>
</dbReference>
<feature type="domain" description="NodB homology" evidence="3">
    <location>
        <begin position="198"/>
        <end position="311"/>
    </location>
</feature>
<evidence type="ECO:0000259" key="3">
    <source>
        <dbReference type="Pfam" id="PF01522"/>
    </source>
</evidence>
<organism evidence="4 5">
    <name type="scientific">Candidula unifasciata</name>
    <dbReference type="NCBI Taxonomy" id="100452"/>
    <lineage>
        <taxon>Eukaryota</taxon>
        <taxon>Metazoa</taxon>
        <taxon>Spiralia</taxon>
        <taxon>Lophotrochozoa</taxon>
        <taxon>Mollusca</taxon>
        <taxon>Gastropoda</taxon>
        <taxon>Heterobranchia</taxon>
        <taxon>Euthyneura</taxon>
        <taxon>Panpulmonata</taxon>
        <taxon>Eupulmonata</taxon>
        <taxon>Stylommatophora</taxon>
        <taxon>Helicina</taxon>
        <taxon>Helicoidea</taxon>
        <taxon>Geomitridae</taxon>
        <taxon>Candidula</taxon>
    </lineage>
</organism>
<dbReference type="InterPro" id="IPR011330">
    <property type="entry name" value="Glyco_hydro/deAcase_b/a-brl"/>
</dbReference>
<dbReference type="OrthoDB" id="504708at2759"/>
<keyword evidence="2" id="KW-0732">Signal</keyword>
<dbReference type="InterPro" id="IPR002509">
    <property type="entry name" value="NODB_dom"/>
</dbReference>
<evidence type="ECO:0000313" key="5">
    <source>
        <dbReference type="Proteomes" id="UP000678393"/>
    </source>
</evidence>
<keyword evidence="5" id="KW-1185">Reference proteome</keyword>
<dbReference type="Pfam" id="PF01522">
    <property type="entry name" value="Polysacc_deac_1"/>
    <property type="match status" value="1"/>
</dbReference>
<feature type="signal peptide" evidence="2">
    <location>
        <begin position="1"/>
        <end position="28"/>
    </location>
</feature>
<dbReference type="GO" id="GO:0016810">
    <property type="term" value="F:hydrolase activity, acting on carbon-nitrogen (but not peptide) bonds"/>
    <property type="evidence" value="ECO:0007669"/>
    <property type="project" value="InterPro"/>
</dbReference>
<feature type="compositionally biased region" description="Polar residues" evidence="1">
    <location>
        <begin position="102"/>
        <end position="115"/>
    </location>
</feature>
<dbReference type="EMBL" id="CAJHNH020002780">
    <property type="protein sequence ID" value="CAG5127762.1"/>
    <property type="molecule type" value="Genomic_DNA"/>
</dbReference>
<feature type="region of interest" description="Disordered" evidence="1">
    <location>
        <begin position="95"/>
        <end position="162"/>
    </location>
</feature>
<reference evidence="4" key="1">
    <citation type="submission" date="2021-04" db="EMBL/GenBank/DDBJ databases">
        <authorList>
            <consortium name="Molecular Ecology Group"/>
        </authorList>
    </citation>
    <scope>NUCLEOTIDE SEQUENCE</scope>
</reference>
<dbReference type="InterPro" id="IPR052740">
    <property type="entry name" value="CE4"/>
</dbReference>
<dbReference type="PANTHER" id="PTHR45985">
    <property type="match status" value="1"/>
</dbReference>
<dbReference type="Proteomes" id="UP000678393">
    <property type="component" value="Unassembled WGS sequence"/>
</dbReference>
<comment type="caution">
    <text evidence="4">The sequence shown here is derived from an EMBL/GenBank/DDBJ whole genome shotgun (WGS) entry which is preliminary data.</text>
</comment>
<dbReference type="Gene3D" id="3.20.20.370">
    <property type="entry name" value="Glycoside hydrolase/deacetylase"/>
    <property type="match status" value="1"/>
</dbReference>
<dbReference type="AlphaFoldDB" id="A0A8S3ZKJ6"/>
<dbReference type="PANTHER" id="PTHR45985:SF3">
    <property type="entry name" value="CHITIN DEACETYLASE-LIKE 4"/>
    <property type="match status" value="1"/>
</dbReference>
<feature type="non-terminal residue" evidence="4">
    <location>
        <position position="494"/>
    </location>
</feature>
<evidence type="ECO:0000256" key="2">
    <source>
        <dbReference type="SAM" id="SignalP"/>
    </source>
</evidence>
<feature type="chain" id="PRO_5035949114" description="NodB homology domain-containing protein" evidence="2">
    <location>
        <begin position="29"/>
        <end position="494"/>
    </location>
</feature>
<protein>
    <recommendedName>
        <fullName evidence="3">NodB homology domain-containing protein</fullName>
    </recommendedName>
</protein>
<evidence type="ECO:0000256" key="1">
    <source>
        <dbReference type="SAM" id="MobiDB-lite"/>
    </source>
</evidence>
<dbReference type="GO" id="GO:0005975">
    <property type="term" value="P:carbohydrate metabolic process"/>
    <property type="evidence" value="ECO:0007669"/>
    <property type="project" value="InterPro"/>
</dbReference>
<sequence length="494" mass="54478">KKTKTSSIMSSKLVILAMLASFIQILRADCVIEGATPISVTENASVCVPIDPSKGETEQQFGNKFQICLNSTFQVFECNEGMKYDVVSADCRQGPHRCQGDDGNSTLTSSTQATESNATSPPPASAAAAATTTSTSTSTSSVKATTTKKANVTSKPGNMNEPSPVVVPLGTCTSDKCKPPHCSCLNAKPNIDLSKAPMMVMLTFDDAVTAAYMDAFYRDLLVDNRHSLRNPNNCSIKATFFLSAANTDYKQVRILYDNGNEFASHTVNHILPDGGTKEEYKEEIVGIRELLVSEVMADETKVVGYRAPFLKLAGNQMFQVLHGNNFRYDSSISNIERKKGKSHLWPFTLDFPIPQENCPNGPCPTESFPGLWEVPLNAYTTDEGHCAMIDACIVANTTDDKEVVREKYRQFFKQNFKAFYSEKVPMHIFTHSSLFLRHQGSFEALVDCMKEINDLPEVWFLTPSQVLDWMKTPVSNDDAIKGAIPSWTCQDSVH</sequence>
<accession>A0A8S3ZKJ6</accession>
<gene>
    <name evidence="4" type="ORF">CUNI_LOCUS13320</name>
</gene>
<name>A0A8S3ZKJ6_9EUPU</name>
<evidence type="ECO:0000313" key="4">
    <source>
        <dbReference type="EMBL" id="CAG5127762.1"/>
    </source>
</evidence>